<evidence type="ECO:0000256" key="3">
    <source>
        <dbReference type="ARBA" id="ARBA00023002"/>
    </source>
</evidence>
<dbReference type="OrthoDB" id="47007at2759"/>
<dbReference type="Proteomes" id="UP000509510">
    <property type="component" value="Chromosome I"/>
</dbReference>
<dbReference type="PANTHER" id="PTHR42760">
    <property type="entry name" value="SHORT-CHAIN DEHYDROGENASES/REDUCTASES FAMILY MEMBER"/>
    <property type="match status" value="1"/>
</dbReference>
<evidence type="ECO:0000256" key="2">
    <source>
        <dbReference type="ARBA" id="ARBA00022857"/>
    </source>
</evidence>
<comment type="similarity">
    <text evidence="1">Belongs to the short-chain dehydrogenases/reductases (SDR) family.</text>
</comment>
<dbReference type="PANTHER" id="PTHR42760:SF133">
    <property type="entry name" value="3-OXOACYL-[ACYL-CARRIER-PROTEIN] REDUCTASE"/>
    <property type="match status" value="1"/>
</dbReference>
<dbReference type="PROSITE" id="PS00061">
    <property type="entry name" value="ADH_SHORT"/>
    <property type="match status" value="1"/>
</dbReference>
<dbReference type="SUPFAM" id="SSF51735">
    <property type="entry name" value="NAD(P)-binding Rossmann-fold domains"/>
    <property type="match status" value="1"/>
</dbReference>
<protein>
    <submittedName>
        <fullName evidence="4">Uncharacterized protein</fullName>
    </submittedName>
</protein>
<reference evidence="5" key="1">
    <citation type="submission" date="2020-06" db="EMBL/GenBank/DDBJ databases">
        <title>A chromosome-scale genome assembly of Talaromyces rugulosus W13939.</title>
        <authorList>
            <person name="Wang B."/>
            <person name="Guo L."/>
            <person name="Ye K."/>
            <person name="Wang L."/>
        </authorList>
    </citation>
    <scope>NUCLEOTIDE SEQUENCE [LARGE SCALE GENOMIC DNA]</scope>
    <source>
        <strain evidence="5">W13939</strain>
    </source>
</reference>
<dbReference type="PRINTS" id="PR00080">
    <property type="entry name" value="SDRFAMILY"/>
</dbReference>
<name>A0A7H8QKB6_TALRU</name>
<dbReference type="FunFam" id="3.40.50.720:FF:000084">
    <property type="entry name" value="Short-chain dehydrogenase reductase"/>
    <property type="match status" value="1"/>
</dbReference>
<evidence type="ECO:0000313" key="4">
    <source>
        <dbReference type="EMBL" id="QKX54377.1"/>
    </source>
</evidence>
<dbReference type="KEGG" id="trg:TRUGW13939_01463"/>
<dbReference type="CDD" id="cd05233">
    <property type="entry name" value="SDR_c"/>
    <property type="match status" value="1"/>
</dbReference>
<dbReference type="Gene3D" id="3.40.50.720">
    <property type="entry name" value="NAD(P)-binding Rossmann-like Domain"/>
    <property type="match status" value="1"/>
</dbReference>
<dbReference type="GO" id="GO:0016616">
    <property type="term" value="F:oxidoreductase activity, acting on the CH-OH group of donors, NAD or NADP as acceptor"/>
    <property type="evidence" value="ECO:0007669"/>
    <property type="project" value="TreeGrafter"/>
</dbReference>
<accession>A0A7H8QKB6</accession>
<sequence length="266" mass="28882">MGKNFLITGAGRGIGRGLSRLLLQKGHRVFLVDINKAELEHTSHLLSQTYSSSQYGQAVCDLTQPDEISSTIERAGKFFNGLLDVLINNAAYTGGVGNAPFAELSLDTWNKSIQTNLTGSMLMSQGCLFLLKKSNDRQRGGSIIHISSTRAHQSEPNSEGYAATKAGLIGLTHSMASSLAEYDISVNAILPGWVNVANECKEADENGAKWEDGLSEEDHRWHFSGRVGKVEDILLAVEYLADAEFVTGTEMVVDGGVTKRMVYPEE</sequence>
<gene>
    <name evidence="4" type="ORF">TRUGW13939_01463</name>
</gene>
<organism evidence="4 5">
    <name type="scientific">Talaromyces rugulosus</name>
    <name type="common">Penicillium rugulosum</name>
    <dbReference type="NCBI Taxonomy" id="121627"/>
    <lineage>
        <taxon>Eukaryota</taxon>
        <taxon>Fungi</taxon>
        <taxon>Dikarya</taxon>
        <taxon>Ascomycota</taxon>
        <taxon>Pezizomycotina</taxon>
        <taxon>Eurotiomycetes</taxon>
        <taxon>Eurotiomycetidae</taxon>
        <taxon>Eurotiales</taxon>
        <taxon>Trichocomaceae</taxon>
        <taxon>Talaromyces</taxon>
        <taxon>Talaromyces sect. Islandici</taxon>
    </lineage>
</organism>
<dbReference type="InterPro" id="IPR002347">
    <property type="entry name" value="SDR_fam"/>
</dbReference>
<dbReference type="AlphaFoldDB" id="A0A7H8QKB6"/>
<keyword evidence="5" id="KW-1185">Reference proteome</keyword>
<dbReference type="EMBL" id="CP055898">
    <property type="protein sequence ID" value="QKX54377.1"/>
    <property type="molecule type" value="Genomic_DNA"/>
</dbReference>
<proteinExistence type="inferred from homology"/>
<evidence type="ECO:0000256" key="1">
    <source>
        <dbReference type="ARBA" id="ARBA00006484"/>
    </source>
</evidence>
<keyword evidence="2" id="KW-0521">NADP</keyword>
<dbReference type="RefSeq" id="XP_035340556.1">
    <property type="nucleotide sequence ID" value="XM_035484663.1"/>
</dbReference>
<evidence type="ECO:0000313" key="5">
    <source>
        <dbReference type="Proteomes" id="UP000509510"/>
    </source>
</evidence>
<dbReference type="GeneID" id="55988974"/>
<dbReference type="Pfam" id="PF13561">
    <property type="entry name" value="adh_short_C2"/>
    <property type="match status" value="1"/>
</dbReference>
<keyword evidence="3" id="KW-0560">Oxidoreductase</keyword>
<dbReference type="PRINTS" id="PR00081">
    <property type="entry name" value="GDHRDH"/>
</dbReference>
<dbReference type="InterPro" id="IPR036291">
    <property type="entry name" value="NAD(P)-bd_dom_sf"/>
</dbReference>
<dbReference type="InterPro" id="IPR020904">
    <property type="entry name" value="Sc_DH/Rdtase_CS"/>
</dbReference>